<dbReference type="GO" id="GO:0000127">
    <property type="term" value="C:transcription factor TFIIIC complex"/>
    <property type="evidence" value="ECO:0007669"/>
    <property type="project" value="TreeGrafter"/>
</dbReference>
<dbReference type="AlphaFoldDB" id="A0A0B1SHQ0"/>
<gene>
    <name evidence="1" type="ORF">OESDEN_16877</name>
</gene>
<accession>A0A0B1SHQ0</accession>
<dbReference type="GO" id="GO:0006383">
    <property type="term" value="P:transcription by RNA polymerase III"/>
    <property type="evidence" value="ECO:0007669"/>
    <property type="project" value="InterPro"/>
</dbReference>
<keyword evidence="2" id="KW-1185">Reference proteome</keyword>
<dbReference type="PANTHER" id="PTHR23082:SF0">
    <property type="entry name" value="GENERAL TRANSCRIPTION FACTOR 3C POLYPEPTIDE 3"/>
    <property type="match status" value="1"/>
</dbReference>
<dbReference type="PANTHER" id="PTHR23082">
    <property type="entry name" value="TRANSCRIPTION INITIATION FACTOR IIIC TFIIIC , POLYPEPTIDE 3-RELATED"/>
    <property type="match status" value="1"/>
</dbReference>
<dbReference type="InterPro" id="IPR039340">
    <property type="entry name" value="Tfc4/TFIIIC-102/Sfc4"/>
</dbReference>
<reference evidence="1 2" key="1">
    <citation type="submission" date="2014-03" db="EMBL/GenBank/DDBJ databases">
        <title>Draft genome of the hookworm Oesophagostomum dentatum.</title>
        <authorList>
            <person name="Mitreva M."/>
        </authorList>
    </citation>
    <scope>NUCLEOTIDE SEQUENCE [LARGE SCALE GENOMIC DNA]</scope>
    <source>
        <strain evidence="1 2">OD-Hann</strain>
    </source>
</reference>
<sequence length="259" mass="30759">MLVVCCYAFLLPRINKSEKSSTFQNLLYFCAVKAQCWTVAFEYVRWYYMLTHSAYQLTLPNSREVLFRRIFNAMNYVFVHSQNVSYHRYIMRTLSKSPGNQALQIISGNNSLITGTYREYLRVWNQEKDNPLICLLLALTFIHMSCKKDLSSRHMIAVRGIAFMKLYEKNRICRQEVYYNIARMFHQMSLTPLAIHFYEKVLAEPPPVVYYMDEEGNKAVRPESMYDVRRFAAHNLALMYRTSGNDYLARRIYERYLVV</sequence>
<dbReference type="EMBL" id="KN573488">
    <property type="protein sequence ID" value="KHJ83426.1"/>
    <property type="molecule type" value="Genomic_DNA"/>
</dbReference>
<dbReference type="OrthoDB" id="10256606at2759"/>
<dbReference type="Proteomes" id="UP000053660">
    <property type="component" value="Unassembled WGS sequence"/>
</dbReference>
<protein>
    <submittedName>
        <fullName evidence="1">Uncharacterized protein</fullName>
    </submittedName>
</protein>
<evidence type="ECO:0000313" key="2">
    <source>
        <dbReference type="Proteomes" id="UP000053660"/>
    </source>
</evidence>
<organism evidence="1 2">
    <name type="scientific">Oesophagostomum dentatum</name>
    <name type="common">Nodular worm</name>
    <dbReference type="NCBI Taxonomy" id="61180"/>
    <lineage>
        <taxon>Eukaryota</taxon>
        <taxon>Metazoa</taxon>
        <taxon>Ecdysozoa</taxon>
        <taxon>Nematoda</taxon>
        <taxon>Chromadorea</taxon>
        <taxon>Rhabditida</taxon>
        <taxon>Rhabditina</taxon>
        <taxon>Rhabditomorpha</taxon>
        <taxon>Strongyloidea</taxon>
        <taxon>Strongylidae</taxon>
        <taxon>Oesophagostomum</taxon>
    </lineage>
</organism>
<evidence type="ECO:0000313" key="1">
    <source>
        <dbReference type="EMBL" id="KHJ83426.1"/>
    </source>
</evidence>
<proteinExistence type="predicted"/>
<name>A0A0B1SHQ0_OESDE</name>